<dbReference type="GeneID" id="40316788"/>
<feature type="compositionally biased region" description="Low complexity" evidence="1">
    <location>
        <begin position="132"/>
        <end position="146"/>
    </location>
</feature>
<dbReference type="Proteomes" id="UP000284403">
    <property type="component" value="Unassembled WGS sequence"/>
</dbReference>
<proteinExistence type="predicted"/>
<feature type="region of interest" description="Disordered" evidence="1">
    <location>
        <begin position="48"/>
        <end position="156"/>
    </location>
</feature>
<evidence type="ECO:0000313" key="2">
    <source>
        <dbReference type="EMBL" id="RNF22245.1"/>
    </source>
</evidence>
<comment type="caution">
    <text evidence="2">The sequence shown here is derived from an EMBL/GenBank/DDBJ whole genome shotgun (WGS) entry which is preliminary data.</text>
</comment>
<organism evidence="2 3">
    <name type="scientific">Trypanosoma conorhini</name>
    <dbReference type="NCBI Taxonomy" id="83891"/>
    <lineage>
        <taxon>Eukaryota</taxon>
        <taxon>Discoba</taxon>
        <taxon>Euglenozoa</taxon>
        <taxon>Kinetoplastea</taxon>
        <taxon>Metakinetoplastina</taxon>
        <taxon>Trypanosomatida</taxon>
        <taxon>Trypanosomatidae</taxon>
        <taxon>Trypanosoma</taxon>
    </lineage>
</organism>
<sequence length="181" mass="19460">MVQCAPAGAGDAAETYVAMAVPLLHMLQQRQTAQAAVVADEMRRRWGEQAGPATELLRLLRPHATARQEPPEEEEDGPASSTSAGDGGSDSDGSSSDEEEEDEDAEGDAAVESGDVMQTLRQIIERLPPRDAAGSPATARATAPAELAEETETEEEKRIFRDIAGAVEREMKRLAVIRKHR</sequence>
<accession>A0A422PWW1</accession>
<name>A0A422PWW1_9TRYP</name>
<reference evidence="2 3" key="1">
    <citation type="journal article" date="2018" name="BMC Genomics">
        <title>Genomic comparison of Trypanosoma conorhini and Trypanosoma rangeli to Trypanosoma cruzi strains of high and low virulence.</title>
        <authorList>
            <person name="Bradwell K.R."/>
            <person name="Koparde V.N."/>
            <person name="Matveyev A.V."/>
            <person name="Serrano M.G."/>
            <person name="Alves J.M."/>
            <person name="Parikh H."/>
            <person name="Huang B."/>
            <person name="Lee V."/>
            <person name="Espinosa-Alvarez O."/>
            <person name="Ortiz P.A."/>
            <person name="Costa-Martins A.G."/>
            <person name="Teixeira M.M."/>
            <person name="Buck G.A."/>
        </authorList>
    </citation>
    <scope>NUCLEOTIDE SEQUENCE [LARGE SCALE GENOMIC DNA]</scope>
    <source>
        <strain evidence="2 3">025E</strain>
    </source>
</reference>
<evidence type="ECO:0000256" key="1">
    <source>
        <dbReference type="SAM" id="MobiDB-lite"/>
    </source>
</evidence>
<feature type="compositionally biased region" description="Acidic residues" evidence="1">
    <location>
        <begin position="95"/>
        <end position="109"/>
    </location>
</feature>
<dbReference type="RefSeq" id="XP_029229793.1">
    <property type="nucleotide sequence ID" value="XM_029370099.1"/>
</dbReference>
<gene>
    <name evidence="2" type="ORF">Tco025E_03177</name>
</gene>
<dbReference type="AlphaFoldDB" id="A0A422PWW1"/>
<dbReference type="EMBL" id="MKKU01000140">
    <property type="protein sequence ID" value="RNF22245.1"/>
    <property type="molecule type" value="Genomic_DNA"/>
</dbReference>
<dbReference type="OrthoDB" id="249617at2759"/>
<protein>
    <submittedName>
        <fullName evidence="2">Uncharacterized protein</fullName>
    </submittedName>
</protein>
<keyword evidence="3" id="KW-1185">Reference proteome</keyword>
<evidence type="ECO:0000313" key="3">
    <source>
        <dbReference type="Proteomes" id="UP000284403"/>
    </source>
</evidence>